<evidence type="ECO:0000313" key="3">
    <source>
        <dbReference type="Proteomes" id="UP000272729"/>
    </source>
</evidence>
<sequence length="343" mass="36560">MAELGRGSAGLVLVTGDGVHLVTTNSIGMDLVGEVARLLGSEHIRSTRLGGDLTLWHAEDGPGKPRSGYPNPAASALAAEHGSPPVSGPAVVSGPIAHNSVFPLDAAEAERLVSRLRGGGAPQQAQDEDCTRHSPCREVLSLPAGQRESLLRLVPARLSDLGGDGIYVQFNDELVALLVAMAPDSSGRFQQAYPVLGHLADRWGTPHQDLLGRAIANTRADEVSVTKHDQPDHSPLYVLADQGVSGFAHILLRLEELLGGKLPNGSLVGIPREHQVVVVPFVRKRDVTAIRPLQNLVRDVGAKALDRVGDGVFWYYRGWLNPLGTLDDTPPDEFFAFADGLPD</sequence>
<name>A0A495XL79_9PSEU</name>
<dbReference type="AlphaFoldDB" id="A0A495XL79"/>
<dbReference type="Proteomes" id="UP000272729">
    <property type="component" value="Unassembled WGS sequence"/>
</dbReference>
<reference evidence="2 3" key="1">
    <citation type="submission" date="2018-10" db="EMBL/GenBank/DDBJ databases">
        <title>Sequencing the genomes of 1000 actinobacteria strains.</title>
        <authorList>
            <person name="Klenk H.-P."/>
        </authorList>
    </citation>
    <scope>NUCLEOTIDE SEQUENCE [LARGE SCALE GENOMIC DNA]</scope>
    <source>
        <strain evidence="2 3">DSM 43911</strain>
    </source>
</reference>
<organism evidence="2 3">
    <name type="scientific">Saccharothrix variisporea</name>
    <dbReference type="NCBI Taxonomy" id="543527"/>
    <lineage>
        <taxon>Bacteria</taxon>
        <taxon>Bacillati</taxon>
        <taxon>Actinomycetota</taxon>
        <taxon>Actinomycetes</taxon>
        <taxon>Pseudonocardiales</taxon>
        <taxon>Pseudonocardiaceae</taxon>
        <taxon>Saccharothrix</taxon>
    </lineage>
</organism>
<gene>
    <name evidence="2" type="ORF">DFJ66_6971</name>
</gene>
<comment type="caution">
    <text evidence="2">The sequence shown here is derived from an EMBL/GenBank/DDBJ whole genome shotgun (WGS) entry which is preliminary data.</text>
</comment>
<keyword evidence="3" id="KW-1185">Reference proteome</keyword>
<dbReference type="RefSeq" id="WP_211351405.1">
    <property type="nucleotide sequence ID" value="NZ_JBIUBA010000016.1"/>
</dbReference>
<feature type="region of interest" description="Disordered" evidence="1">
    <location>
        <begin position="54"/>
        <end position="90"/>
    </location>
</feature>
<proteinExistence type="predicted"/>
<evidence type="ECO:0000256" key="1">
    <source>
        <dbReference type="SAM" id="MobiDB-lite"/>
    </source>
</evidence>
<dbReference type="EMBL" id="RBXR01000001">
    <property type="protein sequence ID" value="RKT73634.1"/>
    <property type="molecule type" value="Genomic_DNA"/>
</dbReference>
<evidence type="ECO:0000313" key="2">
    <source>
        <dbReference type="EMBL" id="RKT73634.1"/>
    </source>
</evidence>
<accession>A0A495XL79</accession>
<protein>
    <submittedName>
        <fullName evidence="2">Uncharacterized protein</fullName>
    </submittedName>
</protein>